<dbReference type="InterPro" id="IPR050707">
    <property type="entry name" value="HTH_MetabolicPath_Reg"/>
</dbReference>
<dbReference type="InterPro" id="IPR029016">
    <property type="entry name" value="GAF-like_dom_sf"/>
</dbReference>
<evidence type="ECO:0000259" key="4">
    <source>
        <dbReference type="PROSITE" id="PS51077"/>
    </source>
</evidence>
<dbReference type="SUPFAM" id="SSF46785">
    <property type="entry name" value="Winged helix' DNA-binding domain"/>
    <property type="match status" value="1"/>
</dbReference>
<evidence type="ECO:0000313" key="6">
    <source>
        <dbReference type="EMBL" id="MPL58769.1"/>
    </source>
</evidence>
<dbReference type="SUPFAM" id="SSF55781">
    <property type="entry name" value="GAF domain-like"/>
    <property type="match status" value="1"/>
</dbReference>
<dbReference type="PANTHER" id="PTHR30136">
    <property type="entry name" value="HELIX-TURN-HELIX TRANSCRIPTIONAL REGULATOR, ICLR FAMILY"/>
    <property type="match status" value="1"/>
</dbReference>
<dbReference type="Pfam" id="PF01614">
    <property type="entry name" value="IclR_C"/>
    <property type="match status" value="1"/>
</dbReference>
<dbReference type="Gene3D" id="1.10.10.10">
    <property type="entry name" value="Winged helix-like DNA-binding domain superfamily/Winged helix DNA-binding domain"/>
    <property type="match status" value="1"/>
</dbReference>
<reference evidence="6" key="1">
    <citation type="submission" date="2019-08" db="EMBL/GenBank/DDBJ databases">
        <authorList>
            <person name="Kucharzyk K."/>
            <person name="Murdoch R.W."/>
            <person name="Higgins S."/>
            <person name="Loffler F."/>
        </authorList>
    </citation>
    <scope>NUCLEOTIDE SEQUENCE</scope>
</reference>
<evidence type="ECO:0000256" key="2">
    <source>
        <dbReference type="ARBA" id="ARBA00023125"/>
    </source>
</evidence>
<dbReference type="GO" id="GO:0003700">
    <property type="term" value="F:DNA-binding transcription factor activity"/>
    <property type="evidence" value="ECO:0007669"/>
    <property type="project" value="TreeGrafter"/>
</dbReference>
<organism evidence="6">
    <name type="scientific">bioreactor metagenome</name>
    <dbReference type="NCBI Taxonomy" id="1076179"/>
    <lineage>
        <taxon>unclassified sequences</taxon>
        <taxon>metagenomes</taxon>
        <taxon>ecological metagenomes</taxon>
    </lineage>
</organism>
<gene>
    <name evidence="6" type="primary">kdgR_1</name>
    <name evidence="6" type="ORF">SDC9_04311</name>
</gene>
<dbReference type="InterPro" id="IPR014757">
    <property type="entry name" value="Tscrpt_reg_IclR_C"/>
</dbReference>
<dbReference type="SMART" id="SM00346">
    <property type="entry name" value="HTH_ICLR"/>
    <property type="match status" value="1"/>
</dbReference>
<dbReference type="InterPro" id="IPR036390">
    <property type="entry name" value="WH_DNA-bd_sf"/>
</dbReference>
<dbReference type="Gene3D" id="3.30.450.40">
    <property type="match status" value="1"/>
</dbReference>
<accession>A0A644SVN5</accession>
<evidence type="ECO:0000256" key="3">
    <source>
        <dbReference type="ARBA" id="ARBA00023163"/>
    </source>
</evidence>
<feature type="domain" description="IclR-ED" evidence="5">
    <location>
        <begin position="82"/>
        <end position="264"/>
    </location>
</feature>
<dbReference type="GO" id="GO:0003677">
    <property type="term" value="F:DNA binding"/>
    <property type="evidence" value="ECO:0007669"/>
    <property type="project" value="UniProtKB-KW"/>
</dbReference>
<feature type="domain" description="HTH iclR-type" evidence="4">
    <location>
        <begin position="19"/>
        <end position="81"/>
    </location>
</feature>
<keyword evidence="1" id="KW-0805">Transcription regulation</keyword>
<dbReference type="EMBL" id="VSSQ01000007">
    <property type="protein sequence ID" value="MPL58769.1"/>
    <property type="molecule type" value="Genomic_DNA"/>
</dbReference>
<evidence type="ECO:0000259" key="5">
    <source>
        <dbReference type="PROSITE" id="PS51078"/>
    </source>
</evidence>
<dbReference type="InterPro" id="IPR005471">
    <property type="entry name" value="Tscrpt_reg_IclR_N"/>
</dbReference>
<proteinExistence type="predicted"/>
<dbReference type="PROSITE" id="PS51078">
    <property type="entry name" value="ICLR_ED"/>
    <property type="match status" value="1"/>
</dbReference>
<sequence>MTIKFAQGDDIVAQQGIMVQSIERAIQILNCFNGSNQELTLNAIASELNLNKSTVHGILNTLKHYDMVEQDEERGKYRLGMHLLVLGNRLLDRLEIRTVASPVIQELSEQVGETVHLVILRGTDVVYIDKCTSSKSFQVFTAVGMSYPAYVTGVGKVLLADKSDDELCEIIPPVLNKVTEYSIGSREELLVKLAQVRKQGYAFDKDENEIGLSCVAAPIFDYSGKAVAAMSIAGPSARLDDKRMQELIGAVQNAAAEISRRLGYRP</sequence>
<comment type="caution">
    <text evidence="6">The sequence shown here is derived from an EMBL/GenBank/DDBJ whole genome shotgun (WGS) entry which is preliminary data.</text>
</comment>
<dbReference type="Pfam" id="PF09339">
    <property type="entry name" value="HTH_IclR"/>
    <property type="match status" value="1"/>
</dbReference>
<dbReference type="InterPro" id="IPR036388">
    <property type="entry name" value="WH-like_DNA-bd_sf"/>
</dbReference>
<keyword evidence="3" id="KW-0804">Transcription</keyword>
<protein>
    <submittedName>
        <fullName evidence="6">Transcriptional regulator KdgR</fullName>
    </submittedName>
</protein>
<dbReference type="GO" id="GO:0045892">
    <property type="term" value="P:negative regulation of DNA-templated transcription"/>
    <property type="evidence" value="ECO:0007669"/>
    <property type="project" value="TreeGrafter"/>
</dbReference>
<dbReference type="AlphaFoldDB" id="A0A644SVN5"/>
<dbReference type="PROSITE" id="PS51077">
    <property type="entry name" value="HTH_ICLR"/>
    <property type="match status" value="1"/>
</dbReference>
<name>A0A644SVN5_9ZZZZ</name>
<evidence type="ECO:0000256" key="1">
    <source>
        <dbReference type="ARBA" id="ARBA00023015"/>
    </source>
</evidence>
<keyword evidence="2" id="KW-0238">DNA-binding</keyword>
<dbReference type="PANTHER" id="PTHR30136:SF35">
    <property type="entry name" value="HTH-TYPE TRANSCRIPTIONAL REGULATOR RV1719"/>
    <property type="match status" value="1"/>
</dbReference>
<dbReference type="FunFam" id="1.10.10.10:FF:000056">
    <property type="entry name" value="IclR family transcriptional regulator"/>
    <property type="match status" value="1"/>
</dbReference>